<protein>
    <submittedName>
        <fullName evidence="2">Uncharacterized protein</fullName>
    </submittedName>
</protein>
<evidence type="ECO:0000256" key="1">
    <source>
        <dbReference type="SAM" id="Phobius"/>
    </source>
</evidence>
<keyword evidence="1" id="KW-0472">Membrane</keyword>
<dbReference type="Proteomes" id="UP000306740">
    <property type="component" value="Unassembled WGS sequence"/>
</dbReference>
<dbReference type="RefSeq" id="WP_139086427.1">
    <property type="nucleotide sequence ID" value="NZ_VDFR01000028.1"/>
</dbReference>
<reference evidence="2 4" key="1">
    <citation type="submission" date="2019-05" db="EMBL/GenBank/DDBJ databases">
        <title>Mumia sp. nov., isolated from the intestinal contents of plateau pika (Ochotona curzoniae) in the Qinghai-Tibet plateau of China.</title>
        <authorList>
            <person name="Tian Z."/>
        </authorList>
    </citation>
    <scope>NUCLEOTIDE SEQUENCE [LARGE SCALE GENOMIC DNA]</scope>
    <source>
        <strain evidence="4">527</strain>
        <strain evidence="2">Z527</strain>
    </source>
</reference>
<accession>A0A5C4MW02</accession>
<feature type="transmembrane region" description="Helical" evidence="1">
    <location>
        <begin position="93"/>
        <end position="119"/>
    </location>
</feature>
<dbReference type="AlphaFoldDB" id="A0A5C4MW02"/>
<dbReference type="OrthoDB" id="9856154at2"/>
<feature type="transmembrane region" description="Helical" evidence="1">
    <location>
        <begin position="131"/>
        <end position="150"/>
    </location>
</feature>
<keyword evidence="1" id="KW-0812">Transmembrane</keyword>
<name>A0A5C4MW02_9ACTN</name>
<keyword evidence="1" id="KW-1133">Transmembrane helix</keyword>
<dbReference type="EMBL" id="VDFR01000039">
    <property type="protein sequence ID" value="TNC48059.1"/>
    <property type="molecule type" value="Genomic_DNA"/>
</dbReference>
<evidence type="ECO:0000313" key="3">
    <source>
        <dbReference type="EMBL" id="TNC49081.1"/>
    </source>
</evidence>
<feature type="transmembrane region" description="Helical" evidence="1">
    <location>
        <begin position="59"/>
        <end position="81"/>
    </location>
</feature>
<sequence>MTKPHTSDVPATAPGSTTGRYAARIVGPLIASVVVLLFALPVAWLLAYFMNDEVQTADHVVFLGVPVVELGVTGLLAGLIIGRSPGIGYLRAVAGAMALVFVPLVVAATVYGLLSLTALFDDAIGRSASNAVWLGVTAATAASSVLLFVLGRRLLRPAS</sequence>
<evidence type="ECO:0000313" key="4">
    <source>
        <dbReference type="Proteomes" id="UP000306740"/>
    </source>
</evidence>
<gene>
    <name evidence="3" type="ORF">FHE65_06070</name>
    <name evidence="2" type="ORF">FHE65_07985</name>
</gene>
<dbReference type="EMBL" id="VDFR01000028">
    <property type="protein sequence ID" value="TNC49081.1"/>
    <property type="molecule type" value="Genomic_DNA"/>
</dbReference>
<organism evidence="2 4">
    <name type="scientific">Mumia zhuanghuii</name>
    <dbReference type="NCBI Taxonomy" id="2585211"/>
    <lineage>
        <taxon>Bacteria</taxon>
        <taxon>Bacillati</taxon>
        <taxon>Actinomycetota</taxon>
        <taxon>Actinomycetes</taxon>
        <taxon>Propionibacteriales</taxon>
        <taxon>Nocardioidaceae</taxon>
        <taxon>Mumia</taxon>
    </lineage>
</organism>
<comment type="caution">
    <text evidence="2">The sequence shown here is derived from an EMBL/GenBank/DDBJ whole genome shotgun (WGS) entry which is preliminary data.</text>
</comment>
<evidence type="ECO:0000313" key="2">
    <source>
        <dbReference type="EMBL" id="TNC48059.1"/>
    </source>
</evidence>
<proteinExistence type="predicted"/>
<feature type="transmembrane region" description="Helical" evidence="1">
    <location>
        <begin position="21"/>
        <end position="47"/>
    </location>
</feature>